<name>A0A143QKZ5_RHOFA</name>
<dbReference type="KEGG" id="rhs:A3Q41_01753"/>
<evidence type="ECO:0000313" key="2">
    <source>
        <dbReference type="Proteomes" id="UP000076038"/>
    </source>
</evidence>
<gene>
    <name evidence="1" type="ORF">A3Q41_01753</name>
</gene>
<dbReference type="RefSeq" id="WP_063216338.1">
    <property type="nucleotide sequence ID" value="NZ_CP015220.1"/>
</dbReference>
<proteinExistence type="predicted"/>
<dbReference type="Proteomes" id="UP000076038">
    <property type="component" value="Chromosome"/>
</dbReference>
<accession>A0A143QKZ5</accession>
<reference evidence="2" key="2">
    <citation type="submission" date="2016-04" db="EMBL/GenBank/DDBJ databases">
        <title>Complete Genome and Plasmid Sequences for Rhodococcus fascians D188 and Draft Sequences for Rhodococcus spp. Isolates PBTS 1 and PBTS 2.</title>
        <authorList>
            <person name="Stamer R."/>
            <person name="Vereecke D."/>
            <person name="Zhang Y."/>
            <person name="Schilkey F."/>
            <person name="Devitt N."/>
            <person name="Randall J."/>
        </authorList>
    </citation>
    <scope>NUCLEOTIDE SEQUENCE [LARGE SCALE GENOMIC DNA]</scope>
    <source>
        <strain evidence="2">PBTS2</strain>
    </source>
</reference>
<dbReference type="PATRIC" id="fig|1653479.3.peg.1774"/>
<dbReference type="AlphaFoldDB" id="A0A143QKZ5"/>
<organism evidence="1 2">
    <name type="scientific">Rhodococcoides fascians</name>
    <name type="common">Rhodococcus fascians</name>
    <dbReference type="NCBI Taxonomy" id="1828"/>
    <lineage>
        <taxon>Bacteria</taxon>
        <taxon>Bacillati</taxon>
        <taxon>Actinomycetota</taxon>
        <taxon>Actinomycetes</taxon>
        <taxon>Mycobacteriales</taxon>
        <taxon>Nocardiaceae</taxon>
        <taxon>Rhodococcoides</taxon>
    </lineage>
</organism>
<dbReference type="OrthoDB" id="3405034at2"/>
<sequence>MTDPSPAAVPSSTVPVTWPTEWPVDVRRIADATVDALAAVVAQDPIAFDEAVELLDRSDAAKAGNVHAEMVRSLLEEVYSDGLTGENVQEVLGRTVRGAEWLPSLDIAGFVEVLTGALGVTDVDEQSRSRPRPAHALLVVADLLAVRRSRAETYVRRALAEIHRAQTVEMP</sequence>
<protein>
    <submittedName>
        <fullName evidence="1">Uncharacterized protein</fullName>
    </submittedName>
</protein>
<reference evidence="1 2" key="1">
    <citation type="journal article" date="2016" name="Genome Announc.">
        <title>Complete Genome and Plasmid Sequences for Rhodococcus fascians D188 and Draft Sequences for Rhodococcus Isolates PBTS 1 and PBTS 2.</title>
        <authorList>
            <person name="Stamler R.A."/>
            <person name="Vereecke D."/>
            <person name="Zhang Y."/>
            <person name="Schilkey F."/>
            <person name="Devitt N."/>
            <person name="Randall J.J."/>
        </authorList>
    </citation>
    <scope>NUCLEOTIDE SEQUENCE [LARGE SCALE GENOMIC DNA]</scope>
    <source>
        <strain evidence="1 2">PBTS2</strain>
    </source>
</reference>
<dbReference type="EMBL" id="CP015220">
    <property type="protein sequence ID" value="AMY23057.1"/>
    <property type="molecule type" value="Genomic_DNA"/>
</dbReference>
<evidence type="ECO:0000313" key="1">
    <source>
        <dbReference type="EMBL" id="AMY23057.1"/>
    </source>
</evidence>
<keyword evidence="2" id="KW-1185">Reference proteome</keyword>